<dbReference type="InterPro" id="IPR005498">
    <property type="entry name" value="T4SS_VirB10/TraB/TrbI"/>
</dbReference>
<dbReference type="RefSeq" id="WP_342449931.1">
    <property type="nucleotide sequence ID" value="NZ_JAATIT010000003.1"/>
</dbReference>
<dbReference type="EMBL" id="JAATIT010000003">
    <property type="protein sequence ID" value="NJB90078.1"/>
    <property type="molecule type" value="Genomic_DNA"/>
</dbReference>
<evidence type="ECO:0000256" key="4">
    <source>
        <dbReference type="ARBA" id="ARBA00022989"/>
    </source>
</evidence>
<gene>
    <name evidence="7" type="ORF">GGR90_002272</name>
</gene>
<protein>
    <submittedName>
        <fullName evidence="7">Type IV secretion system protein VirB10</fullName>
    </submittedName>
</protein>
<proteinExistence type="inferred from homology"/>
<comment type="caution">
    <text evidence="7">The sequence shown here is derived from an EMBL/GenBank/DDBJ whole genome shotgun (WGS) entry which is preliminary data.</text>
</comment>
<evidence type="ECO:0000313" key="7">
    <source>
        <dbReference type="EMBL" id="NJB90078.1"/>
    </source>
</evidence>
<evidence type="ECO:0000256" key="3">
    <source>
        <dbReference type="ARBA" id="ARBA00022692"/>
    </source>
</evidence>
<dbReference type="Proteomes" id="UP000535078">
    <property type="component" value="Unassembled WGS sequence"/>
</dbReference>
<sequence length="409" mass="42227">MNAPDREGEGAPVEAELCPAAVAPASPDGFRLEGELPRVMRLSRKTLALAGGAAGLAIGGALLWALRTPDPKAAQELYEVTNPNRAEAITGGPADYGSVPKLGPPLPGDLGRPIVAAQNAGETVPVPGMAQPPVDARVAAAEQARQRAVQEREAAQASRLFLGGSGGASLREAAAEIAAAPASAEATPEKPTATSARRHFMAGGGRPPIESSEPIVAPSSPFILQAGAVIPAALITGIRSDLPGQISAQVTQNVFDSPTGRILLIPQGARLVGEYDSEVVAGQSRVLLAWDRLILPGGRSIRLDRQPGADASGMAGLEDKVDNHWGRMLRAALISSLLGVGTELVSGGDSDLVRALRAGVQDGTNEAGRRVVERELSVPPTLTVRPGFAFRVIVTRDLILEPIDIGAAR</sequence>
<dbReference type="Gene3D" id="2.40.128.260">
    <property type="entry name" value="Type IV secretion system, VirB10/TraB/TrbI"/>
    <property type="match status" value="1"/>
</dbReference>
<keyword evidence="5 6" id="KW-0472">Membrane</keyword>
<keyword evidence="4 6" id="KW-1133">Transmembrane helix</keyword>
<evidence type="ECO:0000313" key="8">
    <source>
        <dbReference type="Proteomes" id="UP000535078"/>
    </source>
</evidence>
<evidence type="ECO:0000256" key="1">
    <source>
        <dbReference type="ARBA" id="ARBA00004167"/>
    </source>
</evidence>
<feature type="transmembrane region" description="Helical" evidence="6">
    <location>
        <begin position="47"/>
        <end position="66"/>
    </location>
</feature>
<evidence type="ECO:0000256" key="2">
    <source>
        <dbReference type="ARBA" id="ARBA00010265"/>
    </source>
</evidence>
<comment type="subcellular location">
    <subcellularLocation>
        <location evidence="1">Membrane</location>
        <topology evidence="1">Single-pass membrane protein</topology>
    </subcellularLocation>
</comment>
<keyword evidence="3 6" id="KW-0812">Transmembrane</keyword>
<accession>A0A7X6BA30</accession>
<evidence type="ECO:0000256" key="5">
    <source>
        <dbReference type="ARBA" id="ARBA00023136"/>
    </source>
</evidence>
<name>A0A7X6BA30_9SPHN</name>
<reference evidence="7 8" key="1">
    <citation type="submission" date="2020-03" db="EMBL/GenBank/DDBJ databases">
        <title>Genomic Encyclopedia of Type Strains, Phase IV (KMG-IV): sequencing the most valuable type-strain genomes for metagenomic binning, comparative biology and taxonomic classification.</title>
        <authorList>
            <person name="Goeker M."/>
        </authorList>
    </citation>
    <scope>NUCLEOTIDE SEQUENCE [LARGE SCALE GENOMIC DNA]</scope>
    <source>
        <strain evidence="7 8">DSM 25229</strain>
    </source>
</reference>
<keyword evidence="8" id="KW-1185">Reference proteome</keyword>
<dbReference type="InterPro" id="IPR042217">
    <property type="entry name" value="T4SS_VirB10/TrbI"/>
</dbReference>
<dbReference type="CDD" id="cd16429">
    <property type="entry name" value="VirB10"/>
    <property type="match status" value="1"/>
</dbReference>
<evidence type="ECO:0000256" key="6">
    <source>
        <dbReference type="SAM" id="Phobius"/>
    </source>
</evidence>
<dbReference type="AlphaFoldDB" id="A0A7X6BA30"/>
<organism evidence="7 8">
    <name type="scientific">Sphingopyxis italica</name>
    <dbReference type="NCBI Taxonomy" id="1129133"/>
    <lineage>
        <taxon>Bacteria</taxon>
        <taxon>Pseudomonadati</taxon>
        <taxon>Pseudomonadota</taxon>
        <taxon>Alphaproteobacteria</taxon>
        <taxon>Sphingomonadales</taxon>
        <taxon>Sphingomonadaceae</taxon>
        <taxon>Sphingopyxis</taxon>
    </lineage>
</organism>
<comment type="similarity">
    <text evidence="2">Belongs to the TrbI/VirB10 family.</text>
</comment>
<dbReference type="GO" id="GO:0016020">
    <property type="term" value="C:membrane"/>
    <property type="evidence" value="ECO:0007669"/>
    <property type="project" value="UniProtKB-SubCell"/>
</dbReference>
<dbReference type="Pfam" id="PF03743">
    <property type="entry name" value="TrbI"/>
    <property type="match status" value="1"/>
</dbReference>